<dbReference type="GO" id="GO:0036297">
    <property type="term" value="P:interstrand cross-link repair"/>
    <property type="evidence" value="ECO:0007669"/>
    <property type="project" value="TreeGrafter"/>
</dbReference>
<keyword evidence="3" id="KW-1185">Reference proteome</keyword>
<feature type="domain" description="Metallo-beta-lactamase" evidence="1">
    <location>
        <begin position="22"/>
        <end position="199"/>
    </location>
</feature>
<dbReference type="SUPFAM" id="SSF56281">
    <property type="entry name" value="Metallo-hydrolase/oxidoreductase"/>
    <property type="match status" value="1"/>
</dbReference>
<dbReference type="GO" id="GO:0003684">
    <property type="term" value="F:damaged DNA binding"/>
    <property type="evidence" value="ECO:0007669"/>
    <property type="project" value="TreeGrafter"/>
</dbReference>
<dbReference type="PANTHER" id="PTHR23240">
    <property type="entry name" value="DNA CROSS-LINK REPAIR PROTEIN PSO2/SNM1-RELATED"/>
    <property type="match status" value="1"/>
</dbReference>
<dbReference type="Gene3D" id="3.60.15.10">
    <property type="entry name" value="Ribonuclease Z/Hydroxyacylglutathione hydrolase-like"/>
    <property type="match status" value="1"/>
</dbReference>
<dbReference type="InterPro" id="IPR036866">
    <property type="entry name" value="RibonucZ/Hydroxyglut_hydro"/>
</dbReference>
<evidence type="ECO:0000313" key="3">
    <source>
        <dbReference type="Proteomes" id="UP000031036"/>
    </source>
</evidence>
<protein>
    <submittedName>
        <fullName evidence="2">5' exonuclease Apollo</fullName>
    </submittedName>
</protein>
<keyword evidence="2" id="KW-0540">Nuclease</keyword>
<proteinExistence type="predicted"/>
<organism evidence="2 3">
    <name type="scientific">Toxocara canis</name>
    <name type="common">Canine roundworm</name>
    <dbReference type="NCBI Taxonomy" id="6265"/>
    <lineage>
        <taxon>Eukaryota</taxon>
        <taxon>Metazoa</taxon>
        <taxon>Ecdysozoa</taxon>
        <taxon>Nematoda</taxon>
        <taxon>Chromadorea</taxon>
        <taxon>Rhabditida</taxon>
        <taxon>Spirurina</taxon>
        <taxon>Ascaridomorpha</taxon>
        <taxon>Ascaridoidea</taxon>
        <taxon>Toxocaridae</taxon>
        <taxon>Toxocara</taxon>
    </lineage>
</organism>
<dbReference type="InterPro" id="IPR001279">
    <property type="entry name" value="Metallo-B-lactamas"/>
</dbReference>
<evidence type="ECO:0000259" key="1">
    <source>
        <dbReference type="SMART" id="SM00849"/>
    </source>
</evidence>
<dbReference type="Proteomes" id="UP000031036">
    <property type="component" value="Unassembled WGS sequence"/>
</dbReference>
<reference evidence="2 3" key="1">
    <citation type="submission" date="2014-11" db="EMBL/GenBank/DDBJ databases">
        <title>Genetic blueprint of the zoonotic pathogen Toxocara canis.</title>
        <authorList>
            <person name="Zhu X.-Q."/>
            <person name="Korhonen P.K."/>
            <person name="Cai H."/>
            <person name="Young N.D."/>
            <person name="Nejsum P."/>
            <person name="von Samson-Himmelstjerna G."/>
            <person name="Boag P.R."/>
            <person name="Tan P."/>
            <person name="Li Q."/>
            <person name="Min J."/>
            <person name="Yang Y."/>
            <person name="Wang X."/>
            <person name="Fang X."/>
            <person name="Hall R.S."/>
            <person name="Hofmann A."/>
            <person name="Sternberg P.W."/>
            <person name="Jex A.R."/>
            <person name="Gasser R.B."/>
        </authorList>
    </citation>
    <scope>NUCLEOTIDE SEQUENCE [LARGE SCALE GENOMIC DNA]</scope>
    <source>
        <strain evidence="2">PN_DK_2014</strain>
    </source>
</reference>
<dbReference type="AlphaFoldDB" id="A0A0B2V7D2"/>
<sequence>MERNSGHACSKHEFGERCIEMGKASVIIDDFIAVDYFARTPSIKYFFLTHAHADHFSGLNNTWSRAQIYCTRETAQILPVLTARAPQLNGIDKRWLTVLEVNVCHKMDGFWVTPLEANHVPGAVMYLFEGPAIKSGPVLCTGDFRADTKFYAQKSTILLLQQHLFKTIYLDNTYLKSAIQEFPSYEESLQEVVNVISEIPKESKIYFITNRVGREQFLVDLSRKIQERIGLDSGRWAVAEVLGLSKHFTAKGENTRIRTCRRRDARKVLKDEGTFVIELTMLGHLKPNAITQHARARAVDYSDHCSPNELRDFLSLLKFRQLVGCAEPLSAARLNELRSLTLLAENGQASSAGANENDAGSDLRSDLELVASEVNTESSTIKRNLLVFDSLVNRFMEDSIELVGGEEAVEVVDVELDELISRLDERLDVDKILDGILSSDDVDVEPSSDAVMIMNQKEHITRYISSMVDDRFESYRAANNMGIAPDNVRSNAADMVDFEVNQECVRANRALILAYENVRQQMDD</sequence>
<keyword evidence="2" id="KW-0269">Exonuclease</keyword>
<evidence type="ECO:0000313" key="2">
    <source>
        <dbReference type="EMBL" id="KHN77458.1"/>
    </source>
</evidence>
<dbReference type="GO" id="GO:0035312">
    <property type="term" value="F:5'-3' DNA exonuclease activity"/>
    <property type="evidence" value="ECO:0007669"/>
    <property type="project" value="TreeGrafter"/>
</dbReference>
<accession>A0A0B2V7D2</accession>
<keyword evidence="2" id="KW-0378">Hydrolase</keyword>
<dbReference type="PANTHER" id="PTHR23240:SF26">
    <property type="entry name" value="5' EXONUCLEASE APOLLO"/>
    <property type="match status" value="1"/>
</dbReference>
<dbReference type="OrthoDB" id="262529at2759"/>
<gene>
    <name evidence="2" type="primary">Dclre1b</name>
    <name evidence="2" type="ORF">Tcan_04001</name>
</gene>
<dbReference type="SMART" id="SM00849">
    <property type="entry name" value="Lactamase_B"/>
    <property type="match status" value="1"/>
</dbReference>
<dbReference type="Gene3D" id="3.40.50.12650">
    <property type="match status" value="1"/>
</dbReference>
<dbReference type="EMBL" id="JPKZ01002280">
    <property type="protein sequence ID" value="KHN77458.1"/>
    <property type="molecule type" value="Genomic_DNA"/>
</dbReference>
<comment type="caution">
    <text evidence="2">The sequence shown here is derived from an EMBL/GenBank/DDBJ whole genome shotgun (WGS) entry which is preliminary data.</text>
</comment>
<dbReference type="STRING" id="6265.A0A0B2V7D2"/>
<name>A0A0B2V7D2_TOXCA</name>
<dbReference type="GO" id="GO:0006303">
    <property type="term" value="P:double-strand break repair via nonhomologous end joining"/>
    <property type="evidence" value="ECO:0007669"/>
    <property type="project" value="TreeGrafter"/>
</dbReference>
<dbReference type="GO" id="GO:0000723">
    <property type="term" value="P:telomere maintenance"/>
    <property type="evidence" value="ECO:0007669"/>
    <property type="project" value="TreeGrafter"/>
</dbReference>